<dbReference type="Gene3D" id="3.10.105.10">
    <property type="entry name" value="Dipeptide-binding Protein, Domain 3"/>
    <property type="match status" value="1"/>
</dbReference>
<evidence type="ECO:0000256" key="1">
    <source>
        <dbReference type="SAM" id="SignalP"/>
    </source>
</evidence>
<feature type="signal peptide" evidence="1">
    <location>
        <begin position="1"/>
        <end position="23"/>
    </location>
</feature>
<gene>
    <name evidence="3" type="ORF">QOZ92_001355</name>
</gene>
<proteinExistence type="predicted"/>
<feature type="domain" description="Solute-binding protein family 5" evidence="2">
    <location>
        <begin position="90"/>
        <end position="442"/>
    </location>
</feature>
<keyword evidence="4" id="KW-1185">Reference proteome</keyword>
<dbReference type="Gene3D" id="3.40.190.10">
    <property type="entry name" value="Periplasmic binding protein-like II"/>
    <property type="match status" value="1"/>
</dbReference>
<dbReference type="InterPro" id="IPR000914">
    <property type="entry name" value="SBP_5_dom"/>
</dbReference>
<evidence type="ECO:0000313" key="4">
    <source>
        <dbReference type="Proteomes" id="UP001232584"/>
    </source>
</evidence>
<evidence type="ECO:0000313" key="3">
    <source>
        <dbReference type="EMBL" id="MDQ0556242.1"/>
    </source>
</evidence>
<organism evidence="3 4">
    <name type="scientific">Paraclostridium ghonii</name>
    <dbReference type="NCBI Taxonomy" id="29358"/>
    <lineage>
        <taxon>Bacteria</taxon>
        <taxon>Bacillati</taxon>
        <taxon>Bacillota</taxon>
        <taxon>Clostridia</taxon>
        <taxon>Peptostreptococcales</taxon>
        <taxon>Peptostreptococcaceae</taxon>
        <taxon>Paraclostridium</taxon>
    </lineage>
</organism>
<dbReference type="RefSeq" id="WP_307505038.1">
    <property type="nucleotide sequence ID" value="NZ_BAAACE010000028.1"/>
</dbReference>
<keyword evidence="1" id="KW-0732">Signal</keyword>
<accession>A0ABU0MZA3</accession>
<evidence type="ECO:0000259" key="2">
    <source>
        <dbReference type="Pfam" id="PF00496"/>
    </source>
</evidence>
<dbReference type="PROSITE" id="PS51257">
    <property type="entry name" value="PROKAR_LIPOPROTEIN"/>
    <property type="match status" value="1"/>
</dbReference>
<dbReference type="InterPro" id="IPR039424">
    <property type="entry name" value="SBP_5"/>
</dbReference>
<dbReference type="PANTHER" id="PTHR30290:SF59">
    <property type="entry name" value="OLIGOPEPTIDE ABC TRANSPORTER,SUBSTRATE-BINDING PROTEIN"/>
    <property type="match status" value="1"/>
</dbReference>
<dbReference type="InterPro" id="IPR030678">
    <property type="entry name" value="Peptide/Ni-bd"/>
</dbReference>
<dbReference type="Proteomes" id="UP001232584">
    <property type="component" value="Unassembled WGS sequence"/>
</dbReference>
<dbReference type="EMBL" id="JAUSWG010000004">
    <property type="protein sequence ID" value="MDQ0556242.1"/>
    <property type="molecule type" value="Genomic_DNA"/>
</dbReference>
<dbReference type="PANTHER" id="PTHR30290">
    <property type="entry name" value="PERIPLASMIC BINDING COMPONENT OF ABC TRANSPORTER"/>
    <property type="match status" value="1"/>
</dbReference>
<sequence length="522" mass="58427">MKRKKITKFILMAALVCSLGATGCTSTKQKSDVKNASTKKVDGGEFILATGEPLNSINPIGQGSSDAQRMLLPIFECLYRVGNDGTRYYLAESYKVSDDNKKITIKLHDKLKWHDGKPITADDLVWNLKIRKDKKLDPYFTEINGKPVDVKKVDNLTVEINLPEPSASYVSMIGLLQMIPSHIYKNVDDIFNCEANQKGIGSGPYKVKSSSNDSLVLERVNDYYRGKPNLETIAFKVITDESAREVAFKNGEISVLEIKSDEQLKQYKDNSDFEIFSFEEGRNNYMAFNNKSAIVNDIKVRQAISLALNKSDILSGAYGSSDIAVEANTVFNPKNLLYSDSISGYKQDINKSKDLIKETNLSGKKLHLIYNETRINQKNTAIIIQQQLKKVGVDVEIEGLDVNVFLGALFNNEKGKSYDLAINGVGCNGDPDLLREMFSSKSTNMISSDKLEKLWMDGAVASDKKTRLDIYTNIQQEIKDLYSIYPISSTNIILATHNDVKGLDSIKAIPLFEDYLKIYKVK</sequence>
<comment type="caution">
    <text evidence="3">The sequence shown here is derived from an EMBL/GenBank/DDBJ whole genome shotgun (WGS) entry which is preliminary data.</text>
</comment>
<dbReference type="SUPFAM" id="SSF53850">
    <property type="entry name" value="Periplasmic binding protein-like II"/>
    <property type="match status" value="1"/>
</dbReference>
<dbReference type="PIRSF" id="PIRSF002741">
    <property type="entry name" value="MppA"/>
    <property type="match status" value="1"/>
</dbReference>
<dbReference type="CDD" id="cd00995">
    <property type="entry name" value="PBP2_NikA_DppA_OppA_like"/>
    <property type="match status" value="1"/>
</dbReference>
<protein>
    <submittedName>
        <fullName evidence="3">Peptide/nickel transport system substrate-binding protein</fullName>
    </submittedName>
</protein>
<dbReference type="Pfam" id="PF00496">
    <property type="entry name" value="SBP_bac_5"/>
    <property type="match status" value="1"/>
</dbReference>
<name>A0ABU0MZA3_9FIRM</name>
<reference evidence="3 4" key="1">
    <citation type="submission" date="2023-07" db="EMBL/GenBank/DDBJ databases">
        <title>Genomic Encyclopedia of Type Strains, Phase IV (KMG-IV): sequencing the most valuable type-strain genomes for metagenomic binning, comparative biology and taxonomic classification.</title>
        <authorList>
            <person name="Goeker M."/>
        </authorList>
    </citation>
    <scope>NUCLEOTIDE SEQUENCE [LARGE SCALE GENOMIC DNA]</scope>
    <source>
        <strain evidence="3 4">DSM 15049</strain>
    </source>
</reference>
<feature type="chain" id="PRO_5045999266" evidence="1">
    <location>
        <begin position="24"/>
        <end position="522"/>
    </location>
</feature>
<dbReference type="Gene3D" id="3.90.76.10">
    <property type="entry name" value="Dipeptide-binding Protein, Domain 1"/>
    <property type="match status" value="1"/>
</dbReference>